<reference evidence="1" key="1">
    <citation type="journal article" date="2020" name="Stud. Mycol.">
        <title>101 Dothideomycetes genomes: a test case for predicting lifestyles and emergence of pathogens.</title>
        <authorList>
            <person name="Haridas S."/>
            <person name="Albert R."/>
            <person name="Binder M."/>
            <person name="Bloem J."/>
            <person name="Labutti K."/>
            <person name="Salamov A."/>
            <person name="Andreopoulos B."/>
            <person name="Baker S."/>
            <person name="Barry K."/>
            <person name="Bills G."/>
            <person name="Bluhm B."/>
            <person name="Cannon C."/>
            <person name="Castanera R."/>
            <person name="Culley D."/>
            <person name="Daum C."/>
            <person name="Ezra D."/>
            <person name="Gonzalez J."/>
            <person name="Henrissat B."/>
            <person name="Kuo A."/>
            <person name="Liang C."/>
            <person name="Lipzen A."/>
            <person name="Lutzoni F."/>
            <person name="Magnuson J."/>
            <person name="Mondo S."/>
            <person name="Nolan M."/>
            <person name="Ohm R."/>
            <person name="Pangilinan J."/>
            <person name="Park H.-J."/>
            <person name="Ramirez L."/>
            <person name="Alfaro M."/>
            <person name="Sun H."/>
            <person name="Tritt A."/>
            <person name="Yoshinaga Y."/>
            <person name="Zwiers L.-H."/>
            <person name="Turgeon B."/>
            <person name="Goodwin S."/>
            <person name="Spatafora J."/>
            <person name="Crous P."/>
            <person name="Grigoriev I."/>
        </authorList>
    </citation>
    <scope>NUCLEOTIDE SEQUENCE</scope>
    <source>
        <strain evidence="1">CBS 133067</strain>
    </source>
</reference>
<accession>A0A9P4M966</accession>
<evidence type="ECO:0000313" key="1">
    <source>
        <dbReference type="EMBL" id="KAF2102448.1"/>
    </source>
</evidence>
<dbReference type="InterPro" id="IPR032710">
    <property type="entry name" value="NTF2-like_dom_sf"/>
</dbReference>
<dbReference type="InterPro" id="IPR009959">
    <property type="entry name" value="Cyclase_SnoaL-like"/>
</dbReference>
<dbReference type="Proteomes" id="UP000799772">
    <property type="component" value="Unassembled WGS sequence"/>
</dbReference>
<protein>
    <submittedName>
        <fullName evidence="1">NTF2-like protein</fullName>
    </submittedName>
</protein>
<comment type="caution">
    <text evidence="1">The sequence shown here is derived from an EMBL/GenBank/DDBJ whole genome shotgun (WGS) entry which is preliminary data.</text>
</comment>
<keyword evidence="2" id="KW-1185">Reference proteome</keyword>
<proteinExistence type="predicted"/>
<name>A0A9P4M966_9PEZI</name>
<sequence>MSQRLLSAWTRSYHDLRPRIVPRLRCSPWQGRILYGRTFSSLNAHRSQVNAILPTELSPNEKRPHLEYLVQRFFGSIWNDFDLSAVPEIVSPDLVFRGSLRPIPGNINDFAGYHKEVEAAFPDFYQRIDAIYTDGDVLISKMSWSATHTGTFRGIEPSGRRFMYPGIFIAREKDGKIVELFSMGDSWNMYKVIQEGGSEVIEESVWAGRKTGGRENEWKKK</sequence>
<dbReference type="Gene3D" id="3.10.450.50">
    <property type="match status" value="1"/>
</dbReference>
<evidence type="ECO:0000313" key="2">
    <source>
        <dbReference type="Proteomes" id="UP000799772"/>
    </source>
</evidence>
<organism evidence="1 2">
    <name type="scientific">Rhizodiscina lignyota</name>
    <dbReference type="NCBI Taxonomy" id="1504668"/>
    <lineage>
        <taxon>Eukaryota</taxon>
        <taxon>Fungi</taxon>
        <taxon>Dikarya</taxon>
        <taxon>Ascomycota</taxon>
        <taxon>Pezizomycotina</taxon>
        <taxon>Dothideomycetes</taxon>
        <taxon>Pleosporomycetidae</taxon>
        <taxon>Aulographales</taxon>
        <taxon>Rhizodiscinaceae</taxon>
        <taxon>Rhizodiscina</taxon>
    </lineage>
</organism>
<dbReference type="GO" id="GO:0030638">
    <property type="term" value="P:polyketide metabolic process"/>
    <property type="evidence" value="ECO:0007669"/>
    <property type="project" value="InterPro"/>
</dbReference>
<dbReference type="EMBL" id="ML978122">
    <property type="protein sequence ID" value="KAF2102448.1"/>
    <property type="molecule type" value="Genomic_DNA"/>
</dbReference>
<dbReference type="AlphaFoldDB" id="A0A9P4M966"/>
<dbReference type="SUPFAM" id="SSF54427">
    <property type="entry name" value="NTF2-like"/>
    <property type="match status" value="1"/>
</dbReference>
<dbReference type="Pfam" id="PF07366">
    <property type="entry name" value="SnoaL"/>
    <property type="match status" value="1"/>
</dbReference>
<dbReference type="OrthoDB" id="4136194at2759"/>
<gene>
    <name evidence="1" type="ORF">NA57DRAFT_52026</name>
</gene>